<evidence type="ECO:0000256" key="1">
    <source>
        <dbReference type="SAM" id="Coils"/>
    </source>
</evidence>
<dbReference type="Gene3D" id="1.10.10.10">
    <property type="entry name" value="Winged helix-like DNA-binding domain superfamily/Winged helix DNA-binding domain"/>
    <property type="match status" value="1"/>
</dbReference>
<dbReference type="Proteomes" id="UP000470771">
    <property type="component" value="Unassembled WGS sequence"/>
</dbReference>
<dbReference type="SUPFAM" id="SSF46689">
    <property type="entry name" value="Homeodomain-like"/>
    <property type="match status" value="1"/>
</dbReference>
<evidence type="ECO:0000313" key="3">
    <source>
        <dbReference type="Proteomes" id="UP000470771"/>
    </source>
</evidence>
<feature type="coiled-coil region" evidence="1">
    <location>
        <begin position="62"/>
        <end position="92"/>
    </location>
</feature>
<dbReference type="InterPro" id="IPR009057">
    <property type="entry name" value="Homeodomain-like_sf"/>
</dbReference>
<dbReference type="GO" id="GO:0003677">
    <property type="term" value="F:DNA binding"/>
    <property type="evidence" value="ECO:0007669"/>
    <property type="project" value="InterPro"/>
</dbReference>
<sequence length="123" mass="14527">MYKNDKTVRRYSESFKLKVLNELSQGQCSKAQLAKLYGINSSTINEWIRKYDRKDLMNTRILVENQDEVSRLRALKKEIEQLKELLIRKDMEKLVSDSYLEVAAENLGYKNVEELKKNLNIKP</sequence>
<organism evidence="2 3">
    <name type="scientific">Acidiluteibacter ferrifornacis</name>
    <dbReference type="NCBI Taxonomy" id="2692424"/>
    <lineage>
        <taxon>Bacteria</taxon>
        <taxon>Pseudomonadati</taxon>
        <taxon>Bacteroidota</taxon>
        <taxon>Flavobacteriia</taxon>
        <taxon>Flavobacteriales</taxon>
        <taxon>Cryomorphaceae</taxon>
        <taxon>Acidiluteibacter</taxon>
    </lineage>
</organism>
<dbReference type="InterPro" id="IPR036388">
    <property type="entry name" value="WH-like_DNA-bd_sf"/>
</dbReference>
<keyword evidence="3" id="KW-1185">Reference proteome</keyword>
<name>A0A6N9NLV8_9FLAO</name>
<protein>
    <submittedName>
        <fullName evidence="2">Transposase</fullName>
    </submittedName>
</protein>
<comment type="caution">
    <text evidence="2">The sequence shown here is derived from an EMBL/GenBank/DDBJ whole genome shotgun (WGS) entry which is preliminary data.</text>
</comment>
<accession>A0A6N9NLV8</accession>
<dbReference type="Pfam" id="PF01527">
    <property type="entry name" value="HTH_Tnp_1"/>
    <property type="match status" value="1"/>
</dbReference>
<reference evidence="2 3" key="1">
    <citation type="submission" date="2019-12" db="EMBL/GenBank/DDBJ databases">
        <authorList>
            <person name="Zhao J."/>
        </authorList>
    </citation>
    <scope>NUCLEOTIDE SEQUENCE [LARGE SCALE GENOMIC DNA]</scope>
    <source>
        <strain evidence="2 3">S-15</strain>
    </source>
</reference>
<gene>
    <name evidence="2" type="ORF">GQN54_12170</name>
</gene>
<dbReference type="GO" id="GO:0004803">
    <property type="term" value="F:transposase activity"/>
    <property type="evidence" value="ECO:0007669"/>
    <property type="project" value="InterPro"/>
</dbReference>
<keyword evidence="1" id="KW-0175">Coiled coil</keyword>
<dbReference type="AlphaFoldDB" id="A0A6N9NLV8"/>
<proteinExistence type="predicted"/>
<dbReference type="GO" id="GO:0006313">
    <property type="term" value="P:DNA transposition"/>
    <property type="evidence" value="ECO:0007669"/>
    <property type="project" value="InterPro"/>
</dbReference>
<dbReference type="EMBL" id="WWNE01000012">
    <property type="protein sequence ID" value="NBG66874.1"/>
    <property type="molecule type" value="Genomic_DNA"/>
</dbReference>
<evidence type="ECO:0000313" key="2">
    <source>
        <dbReference type="EMBL" id="NBG66874.1"/>
    </source>
</evidence>
<dbReference type="InterPro" id="IPR002514">
    <property type="entry name" value="Transposase_8"/>
</dbReference>